<protein>
    <recommendedName>
        <fullName evidence="4">Secreted protein</fullName>
    </recommendedName>
</protein>
<name>A0A9X2X9Z9_9HYPH</name>
<dbReference type="Proteomes" id="UP001149009">
    <property type="component" value="Unassembled WGS sequence"/>
</dbReference>
<keyword evidence="3" id="KW-1185">Reference proteome</keyword>
<dbReference type="RefSeq" id="WP_261515717.1">
    <property type="nucleotide sequence ID" value="NZ_JAODNV010000011.1"/>
</dbReference>
<comment type="caution">
    <text evidence="2">The sequence shown here is derived from an EMBL/GenBank/DDBJ whole genome shotgun (WGS) entry which is preliminary data.</text>
</comment>
<evidence type="ECO:0000313" key="3">
    <source>
        <dbReference type="Proteomes" id="UP001149009"/>
    </source>
</evidence>
<feature type="transmembrane region" description="Helical" evidence="1">
    <location>
        <begin position="6"/>
        <end position="30"/>
    </location>
</feature>
<evidence type="ECO:0008006" key="4">
    <source>
        <dbReference type="Google" id="ProtNLM"/>
    </source>
</evidence>
<dbReference type="AlphaFoldDB" id="A0A9X2X9Z9"/>
<organism evidence="2 3">
    <name type="scientific">Chelativorans petroleitrophicus</name>
    <dbReference type="NCBI Taxonomy" id="2975484"/>
    <lineage>
        <taxon>Bacteria</taxon>
        <taxon>Pseudomonadati</taxon>
        <taxon>Pseudomonadota</taxon>
        <taxon>Alphaproteobacteria</taxon>
        <taxon>Hyphomicrobiales</taxon>
        <taxon>Phyllobacteriaceae</taxon>
        <taxon>Chelativorans</taxon>
    </lineage>
</organism>
<reference evidence="2" key="1">
    <citation type="submission" date="2022-08" db="EMBL/GenBank/DDBJ databases">
        <title>Chelativorans sichuanense sp. nov., a paraffin oil-degrading bacterium isolated from a mixture of oil-based drill cuttings and paddy soil.</title>
        <authorList>
            <person name="Yu J."/>
            <person name="Liu H."/>
            <person name="Chen Q."/>
        </authorList>
    </citation>
    <scope>NUCLEOTIDE SEQUENCE</scope>
    <source>
        <strain evidence="2">SCAU 2101</strain>
    </source>
</reference>
<proteinExistence type="predicted"/>
<keyword evidence="1" id="KW-0812">Transmembrane</keyword>
<sequence length="87" mass="9289">MPGDGGAWMGAVVLTLGTVIIVTVIVQLTAAWKARTSLARENGFRELAEKLNAALANIAESGKQIEARLASIESRLAVIEKTLREVE</sequence>
<accession>A0A9X2X9Z9</accession>
<evidence type="ECO:0000256" key="1">
    <source>
        <dbReference type="SAM" id="Phobius"/>
    </source>
</evidence>
<gene>
    <name evidence="2" type="ORF">NYR54_11055</name>
</gene>
<evidence type="ECO:0000313" key="2">
    <source>
        <dbReference type="EMBL" id="MCT8990824.1"/>
    </source>
</evidence>
<dbReference type="EMBL" id="JAODNV010000011">
    <property type="protein sequence ID" value="MCT8990824.1"/>
    <property type="molecule type" value="Genomic_DNA"/>
</dbReference>
<keyword evidence="1" id="KW-0472">Membrane</keyword>
<keyword evidence="1" id="KW-1133">Transmembrane helix</keyword>